<gene>
    <name evidence="2" type="ORF">Rleg4DRAFT_4586</name>
</gene>
<dbReference type="EMBL" id="JH719395">
    <property type="protein sequence ID" value="EJC82856.1"/>
    <property type="molecule type" value="Genomic_DNA"/>
</dbReference>
<evidence type="ECO:0000313" key="2">
    <source>
        <dbReference type="EMBL" id="EJC82856.1"/>
    </source>
</evidence>
<protein>
    <submittedName>
        <fullName evidence="2">Uncharacterized protein</fullName>
    </submittedName>
</protein>
<keyword evidence="1" id="KW-0812">Transmembrane</keyword>
<name>J0WAS6_RHILT</name>
<dbReference type="HOGENOM" id="CLU_2938563_0_0_5"/>
<dbReference type="Proteomes" id="UP000005732">
    <property type="component" value="Unassembled WGS sequence"/>
</dbReference>
<feature type="transmembrane region" description="Helical" evidence="1">
    <location>
        <begin position="12"/>
        <end position="35"/>
    </location>
</feature>
<dbReference type="OrthoDB" id="8410472at2"/>
<sequence>MMQALHPSFDDRGFSAVIATTGVAILFAASIHFHLLCSIHCFHGRDALMTADICHSAARD</sequence>
<keyword evidence="1" id="KW-0472">Membrane</keyword>
<accession>J0WAS6</accession>
<keyword evidence="1" id="KW-1133">Transmembrane helix</keyword>
<proteinExistence type="predicted"/>
<dbReference type="AlphaFoldDB" id="J0WAS6"/>
<dbReference type="RefSeq" id="WP_003584677.1">
    <property type="nucleotide sequence ID" value="NZ_JH719395.1"/>
</dbReference>
<evidence type="ECO:0000313" key="3">
    <source>
        <dbReference type="Proteomes" id="UP000005732"/>
    </source>
</evidence>
<reference evidence="2 3" key="1">
    <citation type="submission" date="2012-02" db="EMBL/GenBank/DDBJ databases">
        <title>Improved High-Quality Draft Sequence of Rhizobium leguminosarum bv. trifolii WSM2297.</title>
        <authorList>
            <consortium name="US DOE Joint Genome Institute"/>
            <person name="Lucas S."/>
            <person name="Han J."/>
            <person name="Lapidus A."/>
            <person name="Cheng J.-F."/>
            <person name="Goodwin L."/>
            <person name="Pitluck S."/>
            <person name="Peters L."/>
            <person name="Ovchinnikova G."/>
            <person name="Zhang X."/>
            <person name="Detter J.C."/>
            <person name="Han C."/>
            <person name="Tapia R."/>
            <person name="Land M."/>
            <person name="Hauser L."/>
            <person name="Kyrpides N."/>
            <person name="Ivanova N."/>
            <person name="Pagani I."/>
            <person name="Brau L."/>
            <person name="Yates R."/>
            <person name="O'Hara G."/>
            <person name="Rui T."/>
            <person name="Howieson J."/>
            <person name="Reeve W."/>
            <person name="Woyke T."/>
        </authorList>
    </citation>
    <scope>NUCLEOTIDE SEQUENCE [LARGE SCALE GENOMIC DNA]</scope>
    <source>
        <strain evidence="2 3">WSM2297</strain>
    </source>
</reference>
<evidence type="ECO:0000256" key="1">
    <source>
        <dbReference type="SAM" id="Phobius"/>
    </source>
</evidence>
<organism evidence="2 3">
    <name type="scientific">Rhizobium leguminosarum bv. trifolii WSM2297</name>
    <dbReference type="NCBI Taxonomy" id="754762"/>
    <lineage>
        <taxon>Bacteria</taxon>
        <taxon>Pseudomonadati</taxon>
        <taxon>Pseudomonadota</taxon>
        <taxon>Alphaproteobacteria</taxon>
        <taxon>Hyphomicrobiales</taxon>
        <taxon>Rhizobiaceae</taxon>
        <taxon>Rhizobium/Agrobacterium group</taxon>
        <taxon>Rhizobium</taxon>
    </lineage>
</organism>